<gene>
    <name evidence="2" type="ORF">M0812_27377</name>
</gene>
<sequence length="188" mass="21624">MTELFSRILLFVIVLQTSGLFLLTLAPLNYWDCDIDTTNKKNDYDCNTCEDSHKPFWYDWIFVAFSAGLFIFGTFAVYKKHLKMLRVYHLLSVIIVWVTGLMCLLVGMTISGINTEIKKAQTTSCEIKFKSMKKGTQLACGLYALNSVLYIIGSLVCYKARQELYKTAKNSLQTDYQKEKEDEEETLL</sequence>
<dbReference type="AlphaFoldDB" id="A0AAV7Y545"/>
<keyword evidence="1" id="KW-0812">Transmembrane</keyword>
<feature type="transmembrane region" description="Helical" evidence="1">
    <location>
        <begin position="7"/>
        <end position="31"/>
    </location>
</feature>
<evidence type="ECO:0000313" key="3">
    <source>
        <dbReference type="Proteomes" id="UP001146793"/>
    </source>
</evidence>
<keyword evidence="1" id="KW-0472">Membrane</keyword>
<evidence type="ECO:0008006" key="4">
    <source>
        <dbReference type="Google" id="ProtNLM"/>
    </source>
</evidence>
<name>A0AAV7Y545_9EUKA</name>
<organism evidence="2 3">
    <name type="scientific">Anaeramoeba flamelloides</name>
    <dbReference type="NCBI Taxonomy" id="1746091"/>
    <lineage>
        <taxon>Eukaryota</taxon>
        <taxon>Metamonada</taxon>
        <taxon>Anaeramoebidae</taxon>
        <taxon>Anaeramoeba</taxon>
    </lineage>
</organism>
<dbReference type="Proteomes" id="UP001146793">
    <property type="component" value="Unassembled WGS sequence"/>
</dbReference>
<evidence type="ECO:0000256" key="1">
    <source>
        <dbReference type="SAM" id="Phobius"/>
    </source>
</evidence>
<feature type="transmembrane region" description="Helical" evidence="1">
    <location>
        <begin position="60"/>
        <end position="78"/>
    </location>
</feature>
<proteinExistence type="predicted"/>
<feature type="transmembrane region" description="Helical" evidence="1">
    <location>
        <begin position="90"/>
        <end position="113"/>
    </location>
</feature>
<evidence type="ECO:0000313" key="2">
    <source>
        <dbReference type="EMBL" id="KAJ3424948.1"/>
    </source>
</evidence>
<protein>
    <recommendedName>
        <fullName evidence="4">MARVEL domain-containing protein</fullName>
    </recommendedName>
</protein>
<comment type="caution">
    <text evidence="2">The sequence shown here is derived from an EMBL/GenBank/DDBJ whole genome shotgun (WGS) entry which is preliminary data.</text>
</comment>
<accession>A0AAV7Y545</accession>
<dbReference type="EMBL" id="JANTQA010000070">
    <property type="protein sequence ID" value="KAJ3424948.1"/>
    <property type="molecule type" value="Genomic_DNA"/>
</dbReference>
<feature type="transmembrane region" description="Helical" evidence="1">
    <location>
        <begin position="136"/>
        <end position="158"/>
    </location>
</feature>
<keyword evidence="1" id="KW-1133">Transmembrane helix</keyword>
<reference evidence="2" key="1">
    <citation type="submission" date="2022-08" db="EMBL/GenBank/DDBJ databases">
        <title>Novel sulphate-reducing endosymbionts in the free-living metamonad Anaeramoeba.</title>
        <authorList>
            <person name="Jerlstrom-Hultqvist J."/>
            <person name="Cepicka I."/>
            <person name="Gallot-Lavallee L."/>
            <person name="Salas-Leiva D."/>
            <person name="Curtis B.A."/>
            <person name="Zahonova K."/>
            <person name="Pipaliya S."/>
            <person name="Dacks J."/>
            <person name="Roger A.J."/>
        </authorList>
    </citation>
    <scope>NUCLEOTIDE SEQUENCE</scope>
    <source>
        <strain evidence="2">Busselton2</strain>
    </source>
</reference>